<proteinExistence type="predicted"/>
<dbReference type="EMBL" id="VSSQ01125542">
    <property type="protein sequence ID" value="MPN55856.1"/>
    <property type="molecule type" value="Genomic_DNA"/>
</dbReference>
<reference evidence="1" key="1">
    <citation type="submission" date="2019-08" db="EMBL/GenBank/DDBJ databases">
        <authorList>
            <person name="Kucharzyk K."/>
            <person name="Murdoch R.W."/>
            <person name="Higgins S."/>
            <person name="Loffler F."/>
        </authorList>
    </citation>
    <scope>NUCLEOTIDE SEQUENCE</scope>
</reference>
<comment type="caution">
    <text evidence="1">The sequence shown here is derived from an EMBL/GenBank/DDBJ whole genome shotgun (WGS) entry which is preliminary data.</text>
</comment>
<organism evidence="1">
    <name type="scientific">bioreactor metagenome</name>
    <dbReference type="NCBI Taxonomy" id="1076179"/>
    <lineage>
        <taxon>unclassified sequences</taxon>
        <taxon>metagenomes</taxon>
        <taxon>ecological metagenomes</taxon>
    </lineage>
</organism>
<name>A0A645IXG6_9ZZZZ</name>
<dbReference type="AlphaFoldDB" id="A0A645IXG6"/>
<accession>A0A645IXG6</accession>
<evidence type="ECO:0000313" key="1">
    <source>
        <dbReference type="EMBL" id="MPN55856.1"/>
    </source>
</evidence>
<sequence>MVLDHIPQCTYSIVESTPTANTHIFDSGNLYPVNVIAVPDRFKNRVCKTECQYILYGFLPEIMVYPVYLPLFERLFEHQVHFVTAFKIVAERLFNYYLVPLIQLMFFEEERNLSVK</sequence>
<protein>
    <submittedName>
        <fullName evidence="1">Uncharacterized protein</fullName>
    </submittedName>
</protein>
<gene>
    <name evidence="1" type="ORF">SDC9_203540</name>
</gene>